<keyword evidence="3" id="KW-0813">Transport</keyword>
<feature type="transmembrane region" description="Helical" evidence="14">
    <location>
        <begin position="73"/>
        <end position="99"/>
    </location>
</feature>
<dbReference type="eggNOG" id="COG4145">
    <property type="taxonomic scope" value="Bacteria"/>
</dbReference>
<evidence type="ECO:0000256" key="11">
    <source>
        <dbReference type="ARBA" id="ARBA00023201"/>
    </source>
</evidence>
<feature type="transmembrane region" description="Helical" evidence="14">
    <location>
        <begin position="427"/>
        <end position="448"/>
    </location>
</feature>
<comment type="catalytic activity">
    <reaction evidence="12">
        <text>L-proline(in) + Na(+)(in) = L-proline(out) + Na(+)(out)</text>
        <dbReference type="Rhea" id="RHEA:28967"/>
        <dbReference type="ChEBI" id="CHEBI:29101"/>
        <dbReference type="ChEBI" id="CHEBI:60039"/>
    </reaction>
</comment>
<dbReference type="InterPro" id="IPR050277">
    <property type="entry name" value="Sodium:Solute_Symporter"/>
</dbReference>
<evidence type="ECO:0000313" key="15">
    <source>
        <dbReference type="EMBL" id="KGJ02072.1"/>
    </source>
</evidence>
<dbReference type="Pfam" id="PF00474">
    <property type="entry name" value="SSF"/>
    <property type="match status" value="1"/>
</dbReference>
<evidence type="ECO:0000256" key="13">
    <source>
        <dbReference type="RuleBase" id="RU362091"/>
    </source>
</evidence>
<dbReference type="InterPro" id="IPR038377">
    <property type="entry name" value="Na/Glc_symporter_sf"/>
</dbReference>
<evidence type="ECO:0000313" key="17">
    <source>
        <dbReference type="Proteomes" id="UP000029846"/>
    </source>
</evidence>
<feature type="transmembrane region" description="Helical" evidence="14">
    <location>
        <begin position="454"/>
        <end position="474"/>
    </location>
</feature>
<reference evidence="15 17" key="1">
    <citation type="submission" date="2014-09" db="EMBL/GenBank/DDBJ databases">
        <authorList>
            <person name="McGinnis J.M."/>
            <person name="Wolfgang W.J."/>
        </authorList>
    </citation>
    <scope>NUCLEOTIDE SEQUENCE [LARGE SCALE GENOMIC DNA]</scope>
    <source>
        <strain evidence="15 17">JCM 14014</strain>
    </source>
</reference>
<keyword evidence="7 14" id="KW-1133">Transmembrane helix</keyword>
<evidence type="ECO:0000256" key="7">
    <source>
        <dbReference type="ARBA" id="ARBA00022989"/>
    </source>
</evidence>
<evidence type="ECO:0000256" key="4">
    <source>
        <dbReference type="ARBA" id="ARBA00022475"/>
    </source>
</evidence>
<name>A0A099EVT1_9RHOB</name>
<dbReference type="GO" id="GO:0015293">
    <property type="term" value="F:symporter activity"/>
    <property type="evidence" value="ECO:0007669"/>
    <property type="project" value="UniProtKB-KW"/>
</dbReference>
<feature type="transmembrane region" description="Helical" evidence="14">
    <location>
        <begin position="47"/>
        <end position="67"/>
    </location>
</feature>
<evidence type="ECO:0000256" key="12">
    <source>
        <dbReference type="ARBA" id="ARBA00033708"/>
    </source>
</evidence>
<dbReference type="EMBL" id="JRKN01000047">
    <property type="protein sequence ID" value="KGJ02072.1"/>
    <property type="molecule type" value="Genomic_DNA"/>
</dbReference>
<keyword evidence="10 14" id="KW-0472">Membrane</keyword>
<keyword evidence="17" id="KW-1185">Reference proteome</keyword>
<feature type="transmembrane region" description="Helical" evidence="14">
    <location>
        <begin position="167"/>
        <end position="187"/>
    </location>
</feature>
<dbReference type="OrthoDB" id="9814523at2"/>
<dbReference type="AlphaFoldDB" id="A0A099EVT1"/>
<gene>
    <name evidence="15" type="ORF">IT41_18555</name>
    <name evidence="16" type="ORF">SAMN04487972_14311</name>
</gene>
<reference evidence="15 17" key="2">
    <citation type="submission" date="2014-10" db="EMBL/GenBank/DDBJ databases">
        <title>Paracoccus sanguinis sp. nov., isolated from clinical specimens of New York State patients.</title>
        <authorList>
            <person name="Mingle L.A."/>
            <person name="Cole J.A."/>
            <person name="Lapierre P."/>
            <person name="Musser K.A."/>
        </authorList>
    </citation>
    <scope>NUCLEOTIDE SEQUENCE [LARGE SCALE GENOMIC DNA]</scope>
    <source>
        <strain evidence="15 17">JCM 14014</strain>
    </source>
</reference>
<keyword evidence="4" id="KW-1003">Cell membrane</keyword>
<dbReference type="GO" id="GO:0005886">
    <property type="term" value="C:plasma membrane"/>
    <property type="evidence" value="ECO:0007669"/>
    <property type="project" value="UniProtKB-SubCell"/>
</dbReference>
<feature type="transmembrane region" description="Helical" evidence="14">
    <location>
        <begin position="6"/>
        <end position="24"/>
    </location>
</feature>
<feature type="transmembrane region" description="Helical" evidence="14">
    <location>
        <begin position="369"/>
        <end position="393"/>
    </location>
</feature>
<feature type="transmembrane region" description="Helical" evidence="14">
    <location>
        <begin position="194"/>
        <end position="213"/>
    </location>
</feature>
<evidence type="ECO:0000256" key="14">
    <source>
        <dbReference type="SAM" id="Phobius"/>
    </source>
</evidence>
<dbReference type="PROSITE" id="PS50283">
    <property type="entry name" value="NA_SOLUT_SYMP_3"/>
    <property type="match status" value="1"/>
</dbReference>
<dbReference type="STRING" id="376733.SAMN04487972_14311"/>
<comment type="similarity">
    <text evidence="2 13">Belongs to the sodium:solute symporter (SSF) (TC 2.A.21) family.</text>
</comment>
<dbReference type="RefSeq" id="WP_036743947.1">
    <property type="nucleotide sequence ID" value="NZ_FOJO01000043.1"/>
</dbReference>
<evidence type="ECO:0000256" key="1">
    <source>
        <dbReference type="ARBA" id="ARBA00004651"/>
    </source>
</evidence>
<evidence type="ECO:0000256" key="5">
    <source>
        <dbReference type="ARBA" id="ARBA00022692"/>
    </source>
</evidence>
<protein>
    <submittedName>
        <fullName evidence="16">Sodium/pantothenate symporter</fullName>
    </submittedName>
    <submittedName>
        <fullName evidence="15">Sodium:solute symporter</fullName>
    </submittedName>
</protein>
<evidence type="ECO:0000256" key="3">
    <source>
        <dbReference type="ARBA" id="ARBA00022448"/>
    </source>
</evidence>
<feature type="transmembrane region" description="Helical" evidence="14">
    <location>
        <begin position="277"/>
        <end position="301"/>
    </location>
</feature>
<proteinExistence type="inferred from homology"/>
<evidence type="ECO:0000256" key="2">
    <source>
        <dbReference type="ARBA" id="ARBA00006434"/>
    </source>
</evidence>
<keyword evidence="5 14" id="KW-0812">Transmembrane</keyword>
<reference evidence="16 18" key="3">
    <citation type="submission" date="2016-10" db="EMBL/GenBank/DDBJ databases">
        <authorList>
            <person name="de Groot N.N."/>
        </authorList>
    </citation>
    <scope>NUCLEOTIDE SEQUENCE [LARGE SCALE GENOMIC DNA]</scope>
    <source>
        <strain evidence="16 18">CGMCC 1.6117</strain>
    </source>
</reference>
<dbReference type="Proteomes" id="UP000182312">
    <property type="component" value="Unassembled WGS sequence"/>
</dbReference>
<keyword evidence="8" id="KW-0915">Sodium</keyword>
<keyword evidence="9" id="KW-0406">Ion transport</keyword>
<dbReference type="InterPro" id="IPR001734">
    <property type="entry name" value="Na/solute_symporter"/>
</dbReference>
<keyword evidence="11" id="KW-0739">Sodium transport</keyword>
<feature type="transmembrane region" description="Helical" evidence="14">
    <location>
        <begin position="245"/>
        <end position="265"/>
    </location>
</feature>
<evidence type="ECO:0000256" key="9">
    <source>
        <dbReference type="ARBA" id="ARBA00023065"/>
    </source>
</evidence>
<evidence type="ECO:0000313" key="18">
    <source>
        <dbReference type="Proteomes" id="UP000182312"/>
    </source>
</evidence>
<evidence type="ECO:0000256" key="6">
    <source>
        <dbReference type="ARBA" id="ARBA00022847"/>
    </source>
</evidence>
<feature type="transmembrane region" description="Helical" evidence="14">
    <location>
        <begin position="399"/>
        <end position="420"/>
    </location>
</feature>
<dbReference type="Proteomes" id="UP000029846">
    <property type="component" value="Unassembled WGS sequence"/>
</dbReference>
<accession>A0A099EVT1</accession>
<dbReference type="Gene3D" id="1.20.1730.10">
    <property type="entry name" value="Sodium/glucose cotransporter"/>
    <property type="match status" value="1"/>
</dbReference>
<feature type="transmembrane region" description="Helical" evidence="14">
    <location>
        <begin position="321"/>
        <end position="339"/>
    </location>
</feature>
<dbReference type="EMBL" id="FOJO01000043">
    <property type="protein sequence ID" value="SFA62024.1"/>
    <property type="molecule type" value="Genomic_DNA"/>
</dbReference>
<keyword evidence="6" id="KW-0769">Symport</keyword>
<comment type="subcellular location">
    <subcellularLocation>
        <location evidence="1">Cell membrane</location>
        <topology evidence="1">Multi-pass membrane protein</topology>
    </subcellularLocation>
</comment>
<dbReference type="PANTHER" id="PTHR48086:SF3">
    <property type="entry name" value="SODIUM_PROLINE SYMPORTER"/>
    <property type="match status" value="1"/>
</dbReference>
<organism evidence="15 17">
    <name type="scientific">Paracoccus halophilus</name>
    <dbReference type="NCBI Taxonomy" id="376733"/>
    <lineage>
        <taxon>Bacteria</taxon>
        <taxon>Pseudomonadati</taxon>
        <taxon>Pseudomonadota</taxon>
        <taxon>Alphaproteobacteria</taxon>
        <taxon>Rhodobacterales</taxon>
        <taxon>Paracoccaceae</taxon>
        <taxon>Paracoccus</taxon>
    </lineage>
</organism>
<dbReference type="PANTHER" id="PTHR48086">
    <property type="entry name" value="SODIUM/PROLINE SYMPORTER-RELATED"/>
    <property type="match status" value="1"/>
</dbReference>
<dbReference type="GO" id="GO:0006814">
    <property type="term" value="P:sodium ion transport"/>
    <property type="evidence" value="ECO:0007669"/>
    <property type="project" value="UniProtKB-KW"/>
</dbReference>
<evidence type="ECO:0000256" key="10">
    <source>
        <dbReference type="ARBA" id="ARBA00023136"/>
    </source>
</evidence>
<sequence length="486" mass="51511">MQDYLWLNWLIMLGSIAGLLWLGWKSSATVHAGGDDESGFLIAGRSLGPFVGAATIVATGYSGWGFMGSPGVAYQFGAIELLGNFMFAPAMVIAVLFFARFLSKRAEEMHSCTIPEYAARTHADGMLGRWVQGVAAAMTIVLLLVFLTSQIKAVGILAAGWLDLPEAWGATLMIAIIIIYTVAGGLLAVAWTDALMLVGMMIAAVIICVQIFGDIGPLQLVAALNDIEPGLVNPATAQPYGTTPAAVFMVLPYAFMFSAVLPYMAVRFLAFRPDVKFTTVAAYVAPFACILSLIPLVGLYMRVRMPELAEADKAMPVYLESFLHPALGGFITLCILFAMQSTANSLLHTVASAASHDMRLALFPKHKNAATVLFINRAAVVVLGLAGLLMMLFAPPFLLSWLGILGTGTLLAALVGPIFVSSFWRGNGWGALASMITGFTVSGSMLLWTQAGWVVGPLLGCVVATVFYVAVSLVTGGSHAPRLSNA</sequence>
<evidence type="ECO:0000256" key="8">
    <source>
        <dbReference type="ARBA" id="ARBA00023053"/>
    </source>
</evidence>
<evidence type="ECO:0000313" key="16">
    <source>
        <dbReference type="EMBL" id="SFA62024.1"/>
    </source>
</evidence>